<dbReference type="GO" id="GO:0046872">
    <property type="term" value="F:metal ion binding"/>
    <property type="evidence" value="ECO:0007669"/>
    <property type="project" value="UniProtKB-KW"/>
</dbReference>
<name>A0A2H0C1Y4_9BACT</name>
<proteinExistence type="inferred from homology"/>
<dbReference type="GO" id="GO:0016787">
    <property type="term" value="F:hydrolase activity"/>
    <property type="evidence" value="ECO:0007669"/>
    <property type="project" value="UniProtKB-KW"/>
</dbReference>
<comment type="caution">
    <text evidence="9">The sequence shown here is derived from an EMBL/GenBank/DDBJ whole genome shotgun (WGS) entry which is preliminary data.</text>
</comment>
<protein>
    <recommendedName>
        <fullName evidence="8">PIN domain-containing protein</fullName>
    </recommendedName>
</protein>
<keyword evidence="4" id="KW-0479">Metal-binding</keyword>
<evidence type="ECO:0000313" key="9">
    <source>
        <dbReference type="EMBL" id="PIP63917.1"/>
    </source>
</evidence>
<dbReference type="Gene3D" id="3.40.50.1010">
    <property type="entry name" value="5'-nuclease"/>
    <property type="match status" value="1"/>
</dbReference>
<organism evidence="9 10">
    <name type="scientific">Candidatus Roizmanbacteria bacterium CG22_combo_CG10-13_8_21_14_all_33_16</name>
    <dbReference type="NCBI Taxonomy" id="1974859"/>
    <lineage>
        <taxon>Bacteria</taxon>
        <taxon>Candidatus Roizmaniibacteriota</taxon>
    </lineage>
</organism>
<evidence type="ECO:0000313" key="10">
    <source>
        <dbReference type="Proteomes" id="UP000230802"/>
    </source>
</evidence>
<dbReference type="InterPro" id="IPR029060">
    <property type="entry name" value="PIN-like_dom_sf"/>
</dbReference>
<comment type="similarity">
    <text evidence="7">Belongs to the PINc/VapC protein family.</text>
</comment>
<gene>
    <name evidence="9" type="ORF">COW96_05435</name>
</gene>
<dbReference type="GO" id="GO:0004518">
    <property type="term" value="F:nuclease activity"/>
    <property type="evidence" value="ECO:0007669"/>
    <property type="project" value="UniProtKB-KW"/>
</dbReference>
<evidence type="ECO:0000256" key="3">
    <source>
        <dbReference type="ARBA" id="ARBA00022722"/>
    </source>
</evidence>
<comment type="cofactor">
    <cofactor evidence="1">
        <name>Mg(2+)</name>
        <dbReference type="ChEBI" id="CHEBI:18420"/>
    </cofactor>
</comment>
<keyword evidence="2" id="KW-1277">Toxin-antitoxin system</keyword>
<evidence type="ECO:0000259" key="8">
    <source>
        <dbReference type="Pfam" id="PF01850"/>
    </source>
</evidence>
<feature type="domain" description="PIN" evidence="8">
    <location>
        <begin position="3"/>
        <end position="122"/>
    </location>
</feature>
<evidence type="ECO:0000256" key="2">
    <source>
        <dbReference type="ARBA" id="ARBA00022649"/>
    </source>
</evidence>
<evidence type="ECO:0000256" key="5">
    <source>
        <dbReference type="ARBA" id="ARBA00022801"/>
    </source>
</evidence>
<evidence type="ECO:0000256" key="4">
    <source>
        <dbReference type="ARBA" id="ARBA00022723"/>
    </source>
</evidence>
<evidence type="ECO:0000256" key="6">
    <source>
        <dbReference type="ARBA" id="ARBA00022842"/>
    </source>
</evidence>
<accession>A0A2H0C1Y4</accession>
<dbReference type="InterPro" id="IPR002716">
    <property type="entry name" value="PIN_dom"/>
</dbReference>
<keyword evidence="6" id="KW-0460">Magnesium</keyword>
<keyword evidence="3" id="KW-0540">Nuclease</keyword>
<keyword evidence="5" id="KW-0378">Hydrolase</keyword>
<sequence length="129" mass="14706">MVILVDTNILIDYFRQKDKRLTVFNKTFNGNSNRSAAICLTTVSELWSGNSMEDKNNRALTEQFLSSIRIVKNNIETAKITGELMREKKDGISFQDAEIAACALYHKLPLLTLNQKDFRKIKGIKLLPI</sequence>
<dbReference type="PANTHER" id="PTHR33653">
    <property type="entry name" value="RIBONUCLEASE VAPC2"/>
    <property type="match status" value="1"/>
</dbReference>
<dbReference type="PANTHER" id="PTHR33653:SF1">
    <property type="entry name" value="RIBONUCLEASE VAPC2"/>
    <property type="match status" value="1"/>
</dbReference>
<dbReference type="AlphaFoldDB" id="A0A2H0C1Y4"/>
<dbReference type="InterPro" id="IPR050556">
    <property type="entry name" value="Type_II_TA_system_RNase"/>
</dbReference>
<dbReference type="Pfam" id="PF01850">
    <property type="entry name" value="PIN"/>
    <property type="match status" value="1"/>
</dbReference>
<dbReference type="EMBL" id="PCTD01000239">
    <property type="protein sequence ID" value="PIP63917.1"/>
    <property type="molecule type" value="Genomic_DNA"/>
</dbReference>
<evidence type="ECO:0000256" key="1">
    <source>
        <dbReference type="ARBA" id="ARBA00001946"/>
    </source>
</evidence>
<reference evidence="9 10" key="1">
    <citation type="submission" date="2017-09" db="EMBL/GenBank/DDBJ databases">
        <title>Depth-based differentiation of microbial function through sediment-hosted aquifers and enrichment of novel symbionts in the deep terrestrial subsurface.</title>
        <authorList>
            <person name="Probst A.J."/>
            <person name="Ladd B."/>
            <person name="Jarett J.K."/>
            <person name="Geller-Mcgrath D.E."/>
            <person name="Sieber C.M."/>
            <person name="Emerson J.B."/>
            <person name="Anantharaman K."/>
            <person name="Thomas B.C."/>
            <person name="Malmstrom R."/>
            <person name="Stieglmeier M."/>
            <person name="Klingl A."/>
            <person name="Woyke T."/>
            <person name="Ryan C.M."/>
            <person name="Banfield J.F."/>
        </authorList>
    </citation>
    <scope>NUCLEOTIDE SEQUENCE [LARGE SCALE GENOMIC DNA]</scope>
    <source>
        <strain evidence="9">CG22_combo_CG10-13_8_21_14_all_33_16</strain>
    </source>
</reference>
<dbReference type="SUPFAM" id="SSF88723">
    <property type="entry name" value="PIN domain-like"/>
    <property type="match status" value="1"/>
</dbReference>
<dbReference type="Proteomes" id="UP000230802">
    <property type="component" value="Unassembled WGS sequence"/>
</dbReference>
<evidence type="ECO:0000256" key="7">
    <source>
        <dbReference type="ARBA" id="ARBA00038093"/>
    </source>
</evidence>